<accession>A0A6N7QP70</accession>
<dbReference type="NCBIfam" id="TIGR00460">
    <property type="entry name" value="fmt"/>
    <property type="match status" value="1"/>
</dbReference>
<evidence type="ECO:0000259" key="9">
    <source>
        <dbReference type="Pfam" id="PF00551"/>
    </source>
</evidence>
<dbReference type="Pfam" id="PF00551">
    <property type="entry name" value="Formyl_trans_N"/>
    <property type="match status" value="1"/>
</dbReference>
<evidence type="ECO:0000259" key="10">
    <source>
        <dbReference type="Pfam" id="PF02911"/>
    </source>
</evidence>
<dbReference type="CDD" id="cd08646">
    <property type="entry name" value="FMT_core_Met-tRNA-FMT_N"/>
    <property type="match status" value="1"/>
</dbReference>
<dbReference type="SUPFAM" id="SSF53328">
    <property type="entry name" value="Formyltransferase"/>
    <property type="match status" value="1"/>
</dbReference>
<comment type="similarity">
    <text evidence="2 8">Belongs to the Fmt family.</text>
</comment>
<feature type="domain" description="Formyl transferase N-terminal" evidence="9">
    <location>
        <begin position="10"/>
        <end position="184"/>
    </location>
</feature>
<dbReference type="PANTHER" id="PTHR11138:SF5">
    <property type="entry name" value="METHIONYL-TRNA FORMYLTRANSFERASE, MITOCHONDRIAL"/>
    <property type="match status" value="1"/>
</dbReference>
<evidence type="ECO:0000313" key="11">
    <source>
        <dbReference type="EMBL" id="MRH78335.1"/>
    </source>
</evidence>
<dbReference type="Proteomes" id="UP000433788">
    <property type="component" value="Unassembled WGS sequence"/>
</dbReference>
<dbReference type="Pfam" id="PF02911">
    <property type="entry name" value="Formyl_trans_C"/>
    <property type="match status" value="1"/>
</dbReference>
<dbReference type="EMBL" id="WJPP01000003">
    <property type="protein sequence ID" value="MRH78335.1"/>
    <property type="molecule type" value="Genomic_DNA"/>
</dbReference>
<dbReference type="InterPro" id="IPR005793">
    <property type="entry name" value="Formyl_trans_C"/>
</dbReference>
<dbReference type="Gene3D" id="3.40.50.170">
    <property type="entry name" value="Formyl transferase, N-terminal domain"/>
    <property type="match status" value="1"/>
</dbReference>
<evidence type="ECO:0000313" key="12">
    <source>
        <dbReference type="Proteomes" id="UP000433788"/>
    </source>
</evidence>
<evidence type="ECO:0000256" key="7">
    <source>
        <dbReference type="ARBA" id="ARBA00048558"/>
    </source>
</evidence>
<organism evidence="11 12">
    <name type="scientific">Spiribacter salilacus</name>
    <dbReference type="NCBI Taxonomy" id="2664894"/>
    <lineage>
        <taxon>Bacteria</taxon>
        <taxon>Pseudomonadati</taxon>
        <taxon>Pseudomonadota</taxon>
        <taxon>Gammaproteobacteria</taxon>
        <taxon>Chromatiales</taxon>
        <taxon>Ectothiorhodospiraceae</taxon>
        <taxon>Spiribacter</taxon>
    </lineage>
</organism>
<evidence type="ECO:0000256" key="5">
    <source>
        <dbReference type="ARBA" id="ARBA00022679"/>
    </source>
</evidence>
<dbReference type="Gene3D" id="3.10.25.10">
    <property type="entry name" value="Formyl transferase, C-terminal domain"/>
    <property type="match status" value="1"/>
</dbReference>
<keyword evidence="5 8" id="KW-0808">Transferase</keyword>
<dbReference type="GO" id="GO:0004479">
    <property type="term" value="F:methionyl-tRNA formyltransferase activity"/>
    <property type="evidence" value="ECO:0007669"/>
    <property type="project" value="UniProtKB-UniRule"/>
</dbReference>
<dbReference type="SUPFAM" id="SSF50486">
    <property type="entry name" value="FMT C-terminal domain-like"/>
    <property type="match status" value="1"/>
</dbReference>
<dbReference type="PROSITE" id="PS00373">
    <property type="entry name" value="GART"/>
    <property type="match status" value="1"/>
</dbReference>
<dbReference type="InterPro" id="IPR041711">
    <property type="entry name" value="Met-tRNA-FMT_N"/>
</dbReference>
<dbReference type="FunFam" id="3.40.50.12230:FF:000001">
    <property type="entry name" value="Methionyl-tRNA formyltransferase"/>
    <property type="match status" value="1"/>
</dbReference>
<feature type="binding site" evidence="8">
    <location>
        <begin position="116"/>
        <end position="119"/>
    </location>
    <ligand>
        <name>(6S)-5,6,7,8-tetrahydrofolate</name>
        <dbReference type="ChEBI" id="CHEBI:57453"/>
    </ligand>
</feature>
<dbReference type="EC" id="2.1.2.9" evidence="3 8"/>
<protein>
    <recommendedName>
        <fullName evidence="4 8">Methionyl-tRNA formyltransferase</fullName>
        <ecNumber evidence="3 8">2.1.2.9</ecNumber>
    </recommendedName>
</protein>
<keyword evidence="12" id="KW-1185">Reference proteome</keyword>
<reference evidence="11 12" key="1">
    <citation type="submission" date="2019-11" db="EMBL/GenBank/DDBJ databases">
        <authorList>
            <person name="Zhang X.Y."/>
        </authorList>
    </citation>
    <scope>NUCLEOTIDE SEQUENCE [LARGE SCALE GENOMIC DNA]</scope>
    <source>
        <strain evidence="11 12">C176</strain>
    </source>
</reference>
<gene>
    <name evidence="8" type="primary">fmt</name>
    <name evidence="11" type="ORF">GH984_06410</name>
</gene>
<dbReference type="CDD" id="cd08704">
    <property type="entry name" value="Met_tRNA_FMT_C"/>
    <property type="match status" value="1"/>
</dbReference>
<evidence type="ECO:0000256" key="3">
    <source>
        <dbReference type="ARBA" id="ARBA00012261"/>
    </source>
</evidence>
<comment type="function">
    <text evidence="1 8">Attaches a formyl group to the free amino group of methionyl-tRNA(fMet). The formyl group appears to play a dual role in the initiator identity of N-formylmethionyl-tRNA by promoting its recognition by IF2 and preventing the misappropriation of this tRNA by the elongation apparatus.</text>
</comment>
<proteinExistence type="inferred from homology"/>
<name>A0A6N7QP70_9GAMM</name>
<dbReference type="InterPro" id="IPR036477">
    <property type="entry name" value="Formyl_transf_N_sf"/>
</dbReference>
<comment type="catalytic activity">
    <reaction evidence="7 8">
        <text>L-methionyl-tRNA(fMet) + (6R)-10-formyltetrahydrofolate = N-formyl-L-methionyl-tRNA(fMet) + (6S)-5,6,7,8-tetrahydrofolate + H(+)</text>
        <dbReference type="Rhea" id="RHEA:24380"/>
        <dbReference type="Rhea" id="RHEA-COMP:9952"/>
        <dbReference type="Rhea" id="RHEA-COMP:9953"/>
        <dbReference type="ChEBI" id="CHEBI:15378"/>
        <dbReference type="ChEBI" id="CHEBI:57453"/>
        <dbReference type="ChEBI" id="CHEBI:78530"/>
        <dbReference type="ChEBI" id="CHEBI:78844"/>
        <dbReference type="ChEBI" id="CHEBI:195366"/>
        <dbReference type="EC" id="2.1.2.9"/>
    </reaction>
</comment>
<dbReference type="HAMAP" id="MF_00182">
    <property type="entry name" value="Formyl_trans"/>
    <property type="match status" value="1"/>
</dbReference>
<evidence type="ECO:0000256" key="1">
    <source>
        <dbReference type="ARBA" id="ARBA00002606"/>
    </source>
</evidence>
<evidence type="ECO:0000256" key="2">
    <source>
        <dbReference type="ARBA" id="ARBA00010699"/>
    </source>
</evidence>
<sequence length="318" mass="33760">MKSQTTPLRIVYAGTPEFAVPALQVLIDSAHTVVAVYTQPDRPAGRGRQLTASPVKQLALEAGLPIEQPEKLSTAEAQARLQALAPDVMVVAAYGLLLPASVLSIPQRGCLNLHASLLPRWRGAAPIQRAIEAGDSQTGVCLMEMTAGLDEGPVVSQITTPISDTDTGGSVHDRLAVLAAELLQRDLDAWAAGQLVAVPQSDQGVEYARKLTTAQAWIDWSKSAQALAWQVRAFNPWPVARCQWSQTTLRVWHAEVVSGSGPITSTPGQVVAVGRDGIDVATGDGLLRLTQIQLPGRRAQPVSQFLQGQAISVGEQLG</sequence>
<evidence type="ECO:0000256" key="4">
    <source>
        <dbReference type="ARBA" id="ARBA00016014"/>
    </source>
</evidence>
<dbReference type="AlphaFoldDB" id="A0A6N7QP70"/>
<evidence type="ECO:0000256" key="8">
    <source>
        <dbReference type="HAMAP-Rule" id="MF_00182"/>
    </source>
</evidence>
<feature type="domain" description="Formyl transferase C-terminal" evidence="10">
    <location>
        <begin position="210"/>
        <end position="309"/>
    </location>
</feature>
<dbReference type="InterPro" id="IPR044135">
    <property type="entry name" value="Met-tRNA-FMT_C"/>
</dbReference>
<dbReference type="PANTHER" id="PTHR11138">
    <property type="entry name" value="METHIONYL-TRNA FORMYLTRANSFERASE"/>
    <property type="match status" value="1"/>
</dbReference>
<dbReference type="InterPro" id="IPR002376">
    <property type="entry name" value="Formyl_transf_N"/>
</dbReference>
<dbReference type="GO" id="GO:0005829">
    <property type="term" value="C:cytosol"/>
    <property type="evidence" value="ECO:0007669"/>
    <property type="project" value="TreeGrafter"/>
</dbReference>
<dbReference type="InterPro" id="IPR037022">
    <property type="entry name" value="Formyl_trans_C_sf"/>
</dbReference>
<dbReference type="InterPro" id="IPR005794">
    <property type="entry name" value="Fmt"/>
</dbReference>
<comment type="caution">
    <text evidence="11">The sequence shown here is derived from an EMBL/GenBank/DDBJ whole genome shotgun (WGS) entry which is preliminary data.</text>
</comment>
<evidence type="ECO:0000256" key="6">
    <source>
        <dbReference type="ARBA" id="ARBA00022917"/>
    </source>
</evidence>
<dbReference type="InterPro" id="IPR011034">
    <property type="entry name" value="Formyl_transferase-like_C_sf"/>
</dbReference>
<dbReference type="InterPro" id="IPR001555">
    <property type="entry name" value="GART_AS"/>
</dbReference>
<keyword evidence="6 8" id="KW-0648">Protein biosynthesis</keyword>